<dbReference type="InterPro" id="IPR052896">
    <property type="entry name" value="GGT-like_enzyme"/>
</dbReference>
<name>A0A261XT38_9FUNG</name>
<dbReference type="InterPro" id="IPR029055">
    <property type="entry name" value="Ntn_hydrolases_N"/>
</dbReference>
<dbReference type="PRINTS" id="PR01210">
    <property type="entry name" value="GGTRANSPTASE"/>
</dbReference>
<sequence length="518" mass="56224">LFYDAKTKNVQGINGSGRSPANLTLEKALARLPNNVDSIPSNDLNSVTVPGAAAGWWDTVEWFGSGKLTMEQILAPAIELAEQGFPVSPITAYWWARSEDTIKKASDNYNEILIDGKAPREGQIMTNKTLAQTFRTVAKEGRDGFYKGRIAQAIVDLIQSKGGHMELSDLESHKTERIQPISIDYEGVTVWECPPNGQGLTALMALGILTELQASGKIKPLAEVEHNGTEYIHAVVESLRIAFADTRWYIADPATNAVPVKDLLSPSYLKSRAEIFDPKRAAVDVTKGSPVNSSDTVYFSVVDDEGNACSFIISNYMGFGSAAVPKGCGFTLQNRGSNFTLAAGHPNCLAPSKRPYHTIIPSMITRARKGTEGTHPSNDAASTAEHDLVAVFGVMGGFMQPQGHVQVVLNLLHAAKNPQECLDTPRICLSPAMPRSDSEAAAYSFSEDESVVYMEEGFKDSVLNDLKAMGHRVEVLTGHQRGMFGRGQLIWTTVDERTHKRILIGGSDPRGDGQACGW</sequence>
<evidence type="ECO:0000313" key="1">
    <source>
        <dbReference type="EMBL" id="OZJ01519.1"/>
    </source>
</evidence>
<dbReference type="PANTHER" id="PTHR43881:SF1">
    <property type="entry name" value="GAMMA-GLUTAMYLTRANSPEPTIDASE (AFU_ORTHOLOGUE AFUA_4G13580)"/>
    <property type="match status" value="1"/>
</dbReference>
<dbReference type="Gene3D" id="1.10.246.130">
    <property type="match status" value="1"/>
</dbReference>
<gene>
    <name evidence="1" type="ORF">BZG36_05461</name>
</gene>
<dbReference type="Pfam" id="PF01019">
    <property type="entry name" value="G_glu_transpept"/>
    <property type="match status" value="1"/>
</dbReference>
<evidence type="ECO:0008006" key="3">
    <source>
        <dbReference type="Google" id="ProtNLM"/>
    </source>
</evidence>
<dbReference type="SUPFAM" id="SSF56235">
    <property type="entry name" value="N-terminal nucleophile aminohydrolases (Ntn hydrolases)"/>
    <property type="match status" value="1"/>
</dbReference>
<dbReference type="OrthoDB" id="2015213at2759"/>
<dbReference type="InterPro" id="IPR043138">
    <property type="entry name" value="GGT_lsub"/>
</dbReference>
<protein>
    <recommendedName>
        <fullName evidence="3">Gamma-glutamyltransferase</fullName>
    </recommendedName>
</protein>
<dbReference type="AlphaFoldDB" id="A0A261XT38"/>
<proteinExistence type="predicted"/>
<dbReference type="EMBL" id="MVBO01000320">
    <property type="protein sequence ID" value="OZJ01519.1"/>
    <property type="molecule type" value="Genomic_DNA"/>
</dbReference>
<feature type="non-terminal residue" evidence="1">
    <location>
        <position position="1"/>
    </location>
</feature>
<keyword evidence="2" id="KW-1185">Reference proteome</keyword>
<dbReference type="PANTHER" id="PTHR43881">
    <property type="entry name" value="GAMMA-GLUTAMYLTRANSPEPTIDASE (AFU_ORTHOLOGUE AFUA_4G13580)"/>
    <property type="match status" value="1"/>
</dbReference>
<dbReference type="Gene3D" id="3.60.20.40">
    <property type="match status" value="1"/>
</dbReference>
<reference evidence="1 2" key="1">
    <citation type="journal article" date="2017" name="Mycologia">
        <title>Bifiguratus adelaidae, gen. et sp. nov., a new member of Mucoromycotina in endophytic and soil-dwelling habitats.</title>
        <authorList>
            <person name="Torres-Cruz T.J."/>
            <person name="Billingsley Tobias T.L."/>
            <person name="Almatruk M."/>
            <person name="Hesse C."/>
            <person name="Kuske C.R."/>
            <person name="Desiro A."/>
            <person name="Benucci G.M."/>
            <person name="Bonito G."/>
            <person name="Stajich J.E."/>
            <person name="Dunlap C."/>
            <person name="Arnold A.E."/>
            <person name="Porras-Alfaro A."/>
        </authorList>
    </citation>
    <scope>NUCLEOTIDE SEQUENCE [LARGE SCALE GENOMIC DNA]</scope>
    <source>
        <strain evidence="1 2">AZ0501</strain>
    </source>
</reference>
<comment type="caution">
    <text evidence="1">The sequence shown here is derived from an EMBL/GenBank/DDBJ whole genome shotgun (WGS) entry which is preliminary data.</text>
</comment>
<organism evidence="1 2">
    <name type="scientific">Bifiguratus adelaidae</name>
    <dbReference type="NCBI Taxonomy" id="1938954"/>
    <lineage>
        <taxon>Eukaryota</taxon>
        <taxon>Fungi</taxon>
        <taxon>Fungi incertae sedis</taxon>
        <taxon>Mucoromycota</taxon>
        <taxon>Mucoromycotina</taxon>
        <taxon>Endogonomycetes</taxon>
        <taxon>Endogonales</taxon>
        <taxon>Endogonales incertae sedis</taxon>
        <taxon>Bifiguratus</taxon>
    </lineage>
</organism>
<dbReference type="Proteomes" id="UP000242875">
    <property type="component" value="Unassembled WGS sequence"/>
</dbReference>
<evidence type="ECO:0000313" key="2">
    <source>
        <dbReference type="Proteomes" id="UP000242875"/>
    </source>
</evidence>
<accession>A0A261XT38</accession>
<dbReference type="InterPro" id="IPR043137">
    <property type="entry name" value="GGT_ssub_C"/>
</dbReference>